<organism evidence="26 27">
    <name type="scientific">Oculimacula yallundae</name>
    <dbReference type="NCBI Taxonomy" id="86028"/>
    <lineage>
        <taxon>Eukaryota</taxon>
        <taxon>Fungi</taxon>
        <taxon>Dikarya</taxon>
        <taxon>Ascomycota</taxon>
        <taxon>Pezizomycotina</taxon>
        <taxon>Leotiomycetes</taxon>
        <taxon>Helotiales</taxon>
        <taxon>Ploettnerulaceae</taxon>
        <taxon>Oculimacula</taxon>
    </lineage>
</organism>
<evidence type="ECO:0000256" key="18">
    <source>
        <dbReference type="ARBA" id="ARBA00044912"/>
    </source>
</evidence>
<keyword evidence="4 25" id="KW-0812">Transmembrane</keyword>
<evidence type="ECO:0000313" key="27">
    <source>
        <dbReference type="Proteomes" id="UP001595075"/>
    </source>
</evidence>
<evidence type="ECO:0000256" key="15">
    <source>
        <dbReference type="ARBA" id="ARBA00044899"/>
    </source>
</evidence>
<comment type="catalytic activity">
    <reaction evidence="10">
        <text>L-alpha-aminoacyl-L-arginine(out) = L-alpha-aminoacyl-L-arginine(in)</text>
        <dbReference type="Rhea" id="RHEA:79367"/>
        <dbReference type="ChEBI" id="CHEBI:229968"/>
    </reaction>
</comment>
<feature type="transmembrane region" description="Helical" evidence="25">
    <location>
        <begin position="346"/>
        <end position="369"/>
    </location>
</feature>
<keyword evidence="3" id="KW-0813">Transport</keyword>
<feature type="transmembrane region" description="Helical" evidence="25">
    <location>
        <begin position="197"/>
        <end position="219"/>
    </location>
</feature>
<feature type="transmembrane region" description="Helical" evidence="25">
    <location>
        <begin position="29"/>
        <end position="49"/>
    </location>
</feature>
<keyword evidence="27" id="KW-1185">Reference proteome</keyword>
<dbReference type="SUPFAM" id="SSF103473">
    <property type="entry name" value="MFS general substrate transporter"/>
    <property type="match status" value="1"/>
</dbReference>
<feature type="transmembrane region" description="Helical" evidence="25">
    <location>
        <begin position="69"/>
        <end position="92"/>
    </location>
</feature>
<dbReference type="EMBL" id="JAZHXI010000017">
    <property type="protein sequence ID" value="KAL2062259.1"/>
    <property type="molecule type" value="Genomic_DNA"/>
</dbReference>
<name>A0ABR4BX70_9HELO</name>
<sequence length="495" mass="53465">MTDDDQPLLVHPSPCHHVLKDEEALPSLAMSWSILFAASGMMWGIYFIYDIPASLSTPLQHHLGLSDSQYAYLVAALYTAYATPNFILPGLCGFAVRRYGERRVLMLSLAIAVLGQTIFAASLHGKSQPRWGLVTGRLFVGIGSEVPGVIASDTVTRWFRGRTLALALAILLCISRLGSVATSVLTPRLTKEYGVTGATWVSTSIAILVSLCCAAYLSLVTSDTSAETSEPEPLTLSTYKNSLRRFPRVFWILAVICFASYGCLGPFNNSAQRFLSSRFYKGDERAAGLAIGIPNTLSGVLVLPFGLLLDHPRLKNYPSAIFLSSSLLLSAHSCFLLQVAGSIFPLVMLGVAYALFGTAFWPAVASCILDAPTIVPDRPELLTAYIPRHTFHLTSDDPEVILRDTALQSNAETPRLSVESTYTSTYPNTETGNEDLVVIGYGLLTSILNVSMGVIPIILAGMENLAAFTGLEIVFVTLAGISLCAAGKLWKLERV</sequence>
<evidence type="ECO:0000256" key="11">
    <source>
        <dbReference type="ARBA" id="ARBA00044884"/>
    </source>
</evidence>
<feature type="transmembrane region" description="Helical" evidence="25">
    <location>
        <begin position="131"/>
        <end position="151"/>
    </location>
</feature>
<feature type="transmembrane region" description="Helical" evidence="25">
    <location>
        <begin position="436"/>
        <end position="459"/>
    </location>
</feature>
<comment type="similarity">
    <text evidence="2">Belongs to the major facilitator superfamily.</text>
</comment>
<feature type="transmembrane region" description="Helical" evidence="25">
    <location>
        <begin position="104"/>
        <end position="125"/>
    </location>
</feature>
<evidence type="ECO:0000256" key="24">
    <source>
        <dbReference type="ARBA" id="ARBA00046376"/>
    </source>
</evidence>
<feature type="transmembrane region" description="Helical" evidence="25">
    <location>
        <begin position="163"/>
        <end position="185"/>
    </location>
</feature>
<evidence type="ECO:0000256" key="1">
    <source>
        <dbReference type="ARBA" id="ARBA00004155"/>
    </source>
</evidence>
<comment type="catalytic activity">
    <reaction evidence="18">
        <text>L-histidyl-L-alpha-amino acid(out) = L-histidyl-L-alpha-amino acid(in)</text>
        <dbReference type="Rhea" id="RHEA:79379"/>
        <dbReference type="ChEBI" id="CHEBI:229964"/>
    </reaction>
</comment>
<comment type="catalytic activity">
    <reaction evidence="20">
        <text>L-lysyl-glycine(out) = L-lysyl-glycine(in)</text>
        <dbReference type="Rhea" id="RHEA:79407"/>
        <dbReference type="ChEBI" id="CHEBI:191202"/>
    </reaction>
</comment>
<comment type="catalytic activity">
    <reaction evidence="13">
        <text>L-alpha-aminoacyl-L-lysine(out) = L-alpha-aminoacyl-L-lysine(in)</text>
        <dbReference type="Rhea" id="RHEA:79383"/>
        <dbReference type="ChEBI" id="CHEBI:229966"/>
    </reaction>
</comment>
<comment type="catalytic activity">
    <reaction evidence="12">
        <text>L-lysyl-L-alpha-amino acid(out) = L-lysyl-L-alpha-amino acid(in)</text>
        <dbReference type="Rhea" id="RHEA:79387"/>
        <dbReference type="ChEBI" id="CHEBI:229965"/>
    </reaction>
</comment>
<dbReference type="PANTHER" id="PTHR23512">
    <property type="entry name" value="MAJOR FACILITATOR SUPERFAMILY DOMAIN-CONTAINING PROTEIN 1"/>
    <property type="match status" value="1"/>
</dbReference>
<evidence type="ECO:0000256" key="6">
    <source>
        <dbReference type="ARBA" id="ARBA00023136"/>
    </source>
</evidence>
<comment type="caution">
    <text evidence="26">The sequence shown here is derived from an EMBL/GenBank/DDBJ whole genome shotgun (WGS) entry which is preliminary data.</text>
</comment>
<evidence type="ECO:0000256" key="13">
    <source>
        <dbReference type="ARBA" id="ARBA00044893"/>
    </source>
</evidence>
<feature type="transmembrane region" description="Helical" evidence="25">
    <location>
        <begin position="287"/>
        <end position="309"/>
    </location>
</feature>
<comment type="subcellular location">
    <subcellularLocation>
        <location evidence="1">Lysosome membrane</location>
        <topology evidence="1">Multi-pass membrane protein</topology>
    </subcellularLocation>
</comment>
<dbReference type="Pfam" id="PF07690">
    <property type="entry name" value="MFS_1"/>
    <property type="match status" value="1"/>
</dbReference>
<feature type="transmembrane region" description="Helical" evidence="25">
    <location>
        <begin position="249"/>
        <end position="267"/>
    </location>
</feature>
<evidence type="ECO:0000256" key="2">
    <source>
        <dbReference type="ARBA" id="ARBA00008335"/>
    </source>
</evidence>
<comment type="catalytic activity">
    <reaction evidence="14">
        <text>L-aspartyl-L-lysine(out) = L-aspartyl-L-lysine(in)</text>
        <dbReference type="Rhea" id="RHEA:79411"/>
        <dbReference type="ChEBI" id="CHEBI:229953"/>
    </reaction>
</comment>
<protein>
    <recommendedName>
        <fullName evidence="21">Lysosomal dipeptide transporter MFSD1</fullName>
    </recommendedName>
    <alternativeName>
        <fullName evidence="22">Major facilitator superfamily domain-containing protein 1</fullName>
    </alternativeName>
</protein>
<keyword evidence="5 25" id="KW-1133">Transmembrane helix</keyword>
<evidence type="ECO:0000256" key="14">
    <source>
        <dbReference type="ARBA" id="ARBA00044898"/>
    </source>
</evidence>
<evidence type="ECO:0000256" key="8">
    <source>
        <dbReference type="ARBA" id="ARBA00044876"/>
    </source>
</evidence>
<dbReference type="Proteomes" id="UP001595075">
    <property type="component" value="Unassembled WGS sequence"/>
</dbReference>
<evidence type="ECO:0000256" key="17">
    <source>
        <dbReference type="ARBA" id="ARBA00044903"/>
    </source>
</evidence>
<evidence type="ECO:0000256" key="9">
    <source>
        <dbReference type="ARBA" id="ARBA00044878"/>
    </source>
</evidence>
<evidence type="ECO:0000256" key="3">
    <source>
        <dbReference type="ARBA" id="ARBA00022448"/>
    </source>
</evidence>
<evidence type="ECO:0000256" key="4">
    <source>
        <dbReference type="ARBA" id="ARBA00022692"/>
    </source>
</evidence>
<evidence type="ECO:0000256" key="7">
    <source>
        <dbReference type="ARBA" id="ARBA00023228"/>
    </source>
</evidence>
<evidence type="ECO:0000256" key="22">
    <source>
        <dbReference type="ARBA" id="ARBA00045018"/>
    </source>
</evidence>
<evidence type="ECO:0000313" key="26">
    <source>
        <dbReference type="EMBL" id="KAL2062259.1"/>
    </source>
</evidence>
<dbReference type="InterPro" id="IPR036259">
    <property type="entry name" value="MFS_trans_sf"/>
</dbReference>
<comment type="catalytic activity">
    <reaction evidence="17">
        <text>L-arginyl-glycine(out) = L-arginyl-glycine(in)</text>
        <dbReference type="Rhea" id="RHEA:79391"/>
        <dbReference type="ChEBI" id="CHEBI:229955"/>
    </reaction>
</comment>
<evidence type="ECO:0000256" key="23">
    <source>
        <dbReference type="ARBA" id="ARBA00045709"/>
    </source>
</evidence>
<dbReference type="InterPro" id="IPR052187">
    <property type="entry name" value="MFSD1"/>
</dbReference>
<gene>
    <name evidence="26" type="ORF">VTL71DRAFT_6525</name>
</gene>
<keyword evidence="6 25" id="KW-0472">Membrane</keyword>
<comment type="catalytic activity">
    <reaction evidence="9">
        <text>L-histidyl-glycine(out) = L-histidyl-glycine(in)</text>
        <dbReference type="Rhea" id="RHEA:79395"/>
        <dbReference type="ChEBI" id="CHEBI:229957"/>
    </reaction>
</comment>
<evidence type="ECO:0000256" key="5">
    <source>
        <dbReference type="ARBA" id="ARBA00022989"/>
    </source>
</evidence>
<proteinExistence type="inferred from homology"/>
<evidence type="ECO:0000256" key="20">
    <source>
        <dbReference type="ARBA" id="ARBA00044924"/>
    </source>
</evidence>
<evidence type="ECO:0000256" key="10">
    <source>
        <dbReference type="ARBA" id="ARBA00044881"/>
    </source>
</evidence>
<keyword evidence="7" id="KW-0458">Lysosome</keyword>
<evidence type="ECO:0000256" key="19">
    <source>
        <dbReference type="ARBA" id="ARBA00044919"/>
    </source>
</evidence>
<comment type="catalytic activity">
    <reaction evidence="19">
        <text>L-alanyl-L-lysine(out) = L-alanyl-L-lysine(in)</text>
        <dbReference type="Rhea" id="RHEA:79415"/>
        <dbReference type="ChEBI" id="CHEBI:192470"/>
    </reaction>
</comment>
<comment type="function">
    <text evidence="23">Lysosomal dipeptide uniporter that selectively exports lysine, arginine or histidine-containing dipeptides with a net positive charge from the lysosome lumen into the cytosol. Could play a role in a specific type of protein O-glycosylation indirectly regulating macrophages migration and tissue invasion. Also essential for liver homeostasis.</text>
</comment>
<dbReference type="Gene3D" id="1.20.1250.20">
    <property type="entry name" value="MFS general substrate transporter like domains"/>
    <property type="match status" value="2"/>
</dbReference>
<dbReference type="PANTHER" id="PTHR23512:SF3">
    <property type="entry name" value="MAJOR FACILITATOR SUPERFAMILY DOMAIN-CONTAINING PROTEIN 1"/>
    <property type="match status" value="1"/>
</dbReference>
<evidence type="ECO:0000256" key="16">
    <source>
        <dbReference type="ARBA" id="ARBA00044900"/>
    </source>
</evidence>
<evidence type="ECO:0000256" key="25">
    <source>
        <dbReference type="SAM" id="Phobius"/>
    </source>
</evidence>
<feature type="transmembrane region" description="Helical" evidence="25">
    <location>
        <begin position="321"/>
        <end position="340"/>
    </location>
</feature>
<reference evidence="26 27" key="1">
    <citation type="journal article" date="2024" name="Commun. Biol.">
        <title>Comparative genomic analysis of thermophilic fungi reveals convergent evolutionary adaptations and gene losses.</title>
        <authorList>
            <person name="Steindorff A.S."/>
            <person name="Aguilar-Pontes M.V."/>
            <person name="Robinson A.J."/>
            <person name="Andreopoulos B."/>
            <person name="LaButti K."/>
            <person name="Kuo A."/>
            <person name="Mondo S."/>
            <person name="Riley R."/>
            <person name="Otillar R."/>
            <person name="Haridas S."/>
            <person name="Lipzen A."/>
            <person name="Grimwood J."/>
            <person name="Schmutz J."/>
            <person name="Clum A."/>
            <person name="Reid I.D."/>
            <person name="Moisan M.C."/>
            <person name="Butler G."/>
            <person name="Nguyen T.T.M."/>
            <person name="Dewar K."/>
            <person name="Conant G."/>
            <person name="Drula E."/>
            <person name="Henrissat B."/>
            <person name="Hansel C."/>
            <person name="Singer S."/>
            <person name="Hutchinson M.I."/>
            <person name="de Vries R.P."/>
            <person name="Natvig D.O."/>
            <person name="Powell A.J."/>
            <person name="Tsang A."/>
            <person name="Grigoriev I.V."/>
        </authorList>
    </citation>
    <scope>NUCLEOTIDE SEQUENCE [LARGE SCALE GENOMIC DNA]</scope>
    <source>
        <strain evidence="26 27">CBS 494.80</strain>
    </source>
</reference>
<evidence type="ECO:0000256" key="21">
    <source>
        <dbReference type="ARBA" id="ARBA00044985"/>
    </source>
</evidence>
<comment type="catalytic activity">
    <reaction evidence="11">
        <text>L-alpha-aminoacyl-L-histidine(out) = L-alpha-aminoacyl-L-histidine(in)</text>
        <dbReference type="Rhea" id="RHEA:79375"/>
        <dbReference type="ChEBI" id="CHEBI:229967"/>
    </reaction>
</comment>
<comment type="catalytic activity">
    <reaction evidence="8">
        <text>L-lysyl-L-alanine(out) = L-lysyl-L-alanine(in)</text>
        <dbReference type="Rhea" id="RHEA:79399"/>
        <dbReference type="ChEBI" id="CHEBI:229954"/>
    </reaction>
</comment>
<accession>A0ABR4BX70</accession>
<comment type="catalytic activity">
    <reaction evidence="15">
        <text>L-arginyl-L-alpha-amino acid(out) = L-arginyl-L-alpha-amino acid(in)</text>
        <dbReference type="Rhea" id="RHEA:79371"/>
        <dbReference type="ChEBI" id="CHEBI:84315"/>
    </reaction>
</comment>
<feature type="transmembrane region" description="Helical" evidence="25">
    <location>
        <begin position="465"/>
        <end position="486"/>
    </location>
</feature>
<comment type="catalytic activity">
    <reaction evidence="16">
        <text>L-lysyl-L-lysine(out) = L-lysyl-L-lysine(in)</text>
        <dbReference type="Rhea" id="RHEA:79403"/>
        <dbReference type="ChEBI" id="CHEBI:229956"/>
    </reaction>
</comment>
<evidence type="ECO:0000256" key="12">
    <source>
        <dbReference type="ARBA" id="ARBA00044891"/>
    </source>
</evidence>
<dbReference type="InterPro" id="IPR011701">
    <property type="entry name" value="MFS"/>
</dbReference>
<comment type="subunit">
    <text evidence="24">Homodimer. Interacts with lysosomal protein GLMP (via lumenal domain); the interaction starts while both proteins are still in the endoplasmic reticulum and is required for stabilization of MFSD1 in lysosomes but has no direct effect on its targeting to lysosomes or transporter activity.</text>
</comment>